<accession>A0A8B8LV53</accession>
<evidence type="ECO:0000313" key="3">
    <source>
        <dbReference type="RefSeq" id="XP_027358774.1"/>
    </source>
</evidence>
<keyword evidence="2" id="KW-1185">Reference proteome</keyword>
<organism evidence="2 3">
    <name type="scientific">Abrus precatorius</name>
    <name type="common">Indian licorice</name>
    <name type="synonym">Glycine abrus</name>
    <dbReference type="NCBI Taxonomy" id="3816"/>
    <lineage>
        <taxon>Eukaryota</taxon>
        <taxon>Viridiplantae</taxon>
        <taxon>Streptophyta</taxon>
        <taxon>Embryophyta</taxon>
        <taxon>Tracheophyta</taxon>
        <taxon>Spermatophyta</taxon>
        <taxon>Magnoliopsida</taxon>
        <taxon>eudicotyledons</taxon>
        <taxon>Gunneridae</taxon>
        <taxon>Pentapetalae</taxon>
        <taxon>rosids</taxon>
        <taxon>fabids</taxon>
        <taxon>Fabales</taxon>
        <taxon>Fabaceae</taxon>
        <taxon>Papilionoideae</taxon>
        <taxon>50 kb inversion clade</taxon>
        <taxon>NPAAA clade</taxon>
        <taxon>indigoferoid/millettioid clade</taxon>
        <taxon>Abreae</taxon>
        <taxon>Abrus</taxon>
    </lineage>
</organism>
<reference evidence="3" key="2">
    <citation type="submission" date="2025-08" db="UniProtKB">
        <authorList>
            <consortium name="RefSeq"/>
        </authorList>
    </citation>
    <scope>IDENTIFICATION</scope>
    <source>
        <tissue evidence="3">Young leaves</tissue>
    </source>
</reference>
<dbReference type="OrthoDB" id="689054at2759"/>
<evidence type="ECO:0000313" key="2">
    <source>
        <dbReference type="Proteomes" id="UP000694853"/>
    </source>
</evidence>
<dbReference type="RefSeq" id="XP_027358774.1">
    <property type="nucleotide sequence ID" value="XM_027502973.1"/>
</dbReference>
<gene>
    <name evidence="3" type="primary">LOC113867579</name>
</gene>
<dbReference type="GeneID" id="113867579"/>
<feature type="region of interest" description="Disordered" evidence="1">
    <location>
        <begin position="1"/>
        <end position="22"/>
    </location>
</feature>
<sequence length="137" mass="14725">MEEKSHGMKRRVAATADSSGGDHIECSGKHCGSCTGGLIADCVAICCCPCVVLHCFALAFVKAPLVVGRRCLGLGNKNKKICKKGHEDIIVERNMETVSSSVGEMESVTINAGIEAEKVWKELQQIGHLDFGRVHEN</sequence>
<evidence type="ECO:0000256" key="1">
    <source>
        <dbReference type="SAM" id="MobiDB-lite"/>
    </source>
</evidence>
<dbReference type="PANTHER" id="PTHR33264">
    <property type="entry name" value="EXPRESSED PROTEIN"/>
    <property type="match status" value="1"/>
</dbReference>
<name>A0A8B8LV53_ABRPR</name>
<protein>
    <submittedName>
        <fullName evidence="3">Uncharacterized protein LOC113867579</fullName>
    </submittedName>
</protein>
<dbReference type="PANTHER" id="PTHR33264:SF6">
    <property type="entry name" value="OS01G0638800 PROTEIN"/>
    <property type="match status" value="1"/>
</dbReference>
<proteinExistence type="predicted"/>
<dbReference type="AlphaFoldDB" id="A0A8B8LV53"/>
<dbReference type="Proteomes" id="UP000694853">
    <property type="component" value="Unplaced"/>
</dbReference>
<dbReference type="KEGG" id="aprc:113867579"/>
<reference evidence="2" key="1">
    <citation type="journal article" date="2019" name="Toxins">
        <title>Detection of Abrin-Like and Prepropulchellin-Like Toxin Genes and Transcripts Using Whole Genome Sequencing and Full-Length Transcript Sequencing of Abrus precatorius.</title>
        <authorList>
            <person name="Hovde B.T."/>
            <person name="Daligault H.E."/>
            <person name="Hanschen E.R."/>
            <person name="Kunde Y.A."/>
            <person name="Johnson M.B."/>
            <person name="Starkenburg S.R."/>
            <person name="Johnson S.L."/>
        </authorList>
    </citation>
    <scope>NUCLEOTIDE SEQUENCE [LARGE SCALE GENOMIC DNA]</scope>
</reference>